<dbReference type="InParanoid" id="E3LWQ2"/>
<evidence type="ECO:0000256" key="2">
    <source>
        <dbReference type="ARBA" id="ARBA00022525"/>
    </source>
</evidence>
<dbReference type="GO" id="GO:0004222">
    <property type="term" value="F:metalloendopeptidase activity"/>
    <property type="evidence" value="ECO:0007669"/>
    <property type="project" value="UniProtKB-UniRule"/>
</dbReference>
<keyword evidence="7 15" id="KW-0378">Hydrolase</keyword>
<dbReference type="eggNOG" id="KOG3714">
    <property type="taxonomic scope" value="Eukaryota"/>
</dbReference>
<dbReference type="PANTHER" id="PTHR10127">
    <property type="entry name" value="DISCOIDIN, CUB, EGF, LAMININ , AND ZINC METALLOPROTEASE DOMAIN CONTAINING"/>
    <property type="match status" value="1"/>
</dbReference>
<dbReference type="InterPro" id="IPR024079">
    <property type="entry name" value="MetalloPept_cat_dom_sf"/>
</dbReference>
<dbReference type="PANTHER" id="PTHR10127:SF875">
    <property type="entry name" value="ZINC METALLOPROTEINASE NAS-28"/>
    <property type="match status" value="1"/>
</dbReference>
<dbReference type="Gene3D" id="2.60.120.290">
    <property type="entry name" value="Spermadhesin, CUB domain"/>
    <property type="match status" value="1"/>
</dbReference>
<evidence type="ECO:0000256" key="9">
    <source>
        <dbReference type="ARBA" id="ARBA00023049"/>
    </source>
</evidence>
<evidence type="ECO:0000256" key="10">
    <source>
        <dbReference type="ARBA" id="ARBA00023145"/>
    </source>
</evidence>
<dbReference type="InterPro" id="IPR001506">
    <property type="entry name" value="Peptidase_M12A"/>
</dbReference>
<comment type="subcellular location">
    <subcellularLocation>
        <location evidence="1 13">Secreted</location>
    </subcellularLocation>
</comment>
<comment type="caution">
    <text evidence="14">Lacks conserved residue(s) required for the propagation of feature annotation.</text>
</comment>
<evidence type="ECO:0000256" key="16">
    <source>
        <dbReference type="RuleBase" id="RU361183"/>
    </source>
</evidence>
<evidence type="ECO:0000256" key="11">
    <source>
        <dbReference type="ARBA" id="ARBA00023157"/>
    </source>
</evidence>
<dbReference type="CDD" id="cd04280">
    <property type="entry name" value="ZnMc_astacin_like"/>
    <property type="match status" value="1"/>
</dbReference>
<dbReference type="InterPro" id="IPR006026">
    <property type="entry name" value="Peptidase_Metallo"/>
</dbReference>
<evidence type="ECO:0000256" key="6">
    <source>
        <dbReference type="ARBA" id="ARBA00022729"/>
    </source>
</evidence>
<keyword evidence="3" id="KW-0245">EGF-like domain</keyword>
<dbReference type="PRINTS" id="PR00480">
    <property type="entry name" value="ASTACIN"/>
</dbReference>
<name>E3LWQ2_CAERE</name>
<dbReference type="FunCoup" id="E3LWQ2">
    <property type="interactions" value="4"/>
</dbReference>
<dbReference type="SMART" id="SM00235">
    <property type="entry name" value="ZnMc"/>
    <property type="match status" value="1"/>
</dbReference>
<evidence type="ECO:0000256" key="13">
    <source>
        <dbReference type="PIRNR" id="PIRNR036365"/>
    </source>
</evidence>
<protein>
    <recommendedName>
        <fullName evidence="13">Zinc metalloproteinase</fullName>
    </recommendedName>
</protein>
<feature type="binding site" evidence="15">
    <location>
        <position position="220"/>
    </location>
    <ligand>
        <name>Zn(2+)</name>
        <dbReference type="ChEBI" id="CHEBI:29105"/>
        <note>catalytic</note>
    </ligand>
</feature>
<dbReference type="GO" id="GO:0006508">
    <property type="term" value="P:proteolysis"/>
    <property type="evidence" value="ECO:0007669"/>
    <property type="project" value="UniProtKB-KW"/>
</dbReference>
<dbReference type="HOGENOM" id="CLU_017286_1_5_1"/>
<dbReference type="Pfam" id="PF01400">
    <property type="entry name" value="Astacin"/>
    <property type="match status" value="1"/>
</dbReference>
<dbReference type="OrthoDB" id="5866228at2759"/>
<dbReference type="InterPro" id="IPR000859">
    <property type="entry name" value="CUB_dom"/>
</dbReference>
<evidence type="ECO:0000256" key="4">
    <source>
        <dbReference type="ARBA" id="ARBA00022670"/>
    </source>
</evidence>
<feature type="binding site" evidence="15">
    <location>
        <position position="226"/>
    </location>
    <ligand>
        <name>Zn(2+)</name>
        <dbReference type="ChEBI" id="CHEBI:29105"/>
        <note>catalytic</note>
    </ligand>
</feature>
<proteinExistence type="predicted"/>
<dbReference type="FunFam" id="2.60.120.290:FF:000080">
    <property type="entry name" value="Zinc metalloproteinase"/>
    <property type="match status" value="1"/>
</dbReference>
<keyword evidence="5 15" id="KW-0479">Metal-binding</keyword>
<organism evidence="21">
    <name type="scientific">Caenorhabditis remanei</name>
    <name type="common">Caenorhabditis vulgaris</name>
    <dbReference type="NCBI Taxonomy" id="31234"/>
    <lineage>
        <taxon>Eukaryota</taxon>
        <taxon>Metazoa</taxon>
        <taxon>Ecdysozoa</taxon>
        <taxon>Nematoda</taxon>
        <taxon>Chromadorea</taxon>
        <taxon>Rhabditida</taxon>
        <taxon>Rhabditina</taxon>
        <taxon>Rhabditomorpha</taxon>
        <taxon>Rhabditoidea</taxon>
        <taxon>Rhabditidae</taxon>
        <taxon>Peloderinae</taxon>
        <taxon>Caenorhabditis</taxon>
    </lineage>
</organism>
<evidence type="ECO:0000256" key="8">
    <source>
        <dbReference type="ARBA" id="ARBA00022833"/>
    </source>
</evidence>
<evidence type="ECO:0000256" key="17">
    <source>
        <dbReference type="SAM" id="SignalP"/>
    </source>
</evidence>
<evidence type="ECO:0000256" key="12">
    <source>
        <dbReference type="ARBA" id="ARBA00023180"/>
    </source>
</evidence>
<feature type="chain" id="PRO_5012067748" description="Zinc metalloproteinase" evidence="17">
    <location>
        <begin position="16"/>
        <end position="514"/>
    </location>
</feature>
<dbReference type="InterPro" id="IPR035914">
    <property type="entry name" value="Sperma_CUB_dom_sf"/>
</dbReference>
<keyword evidence="8 15" id="KW-0862">Zinc</keyword>
<keyword evidence="21" id="KW-1185">Reference proteome</keyword>
<keyword evidence="4 15" id="KW-0645">Protease</keyword>
<evidence type="ECO:0000256" key="14">
    <source>
        <dbReference type="PROSITE-ProRule" id="PRU00059"/>
    </source>
</evidence>
<evidence type="ECO:0000256" key="5">
    <source>
        <dbReference type="ARBA" id="ARBA00022723"/>
    </source>
</evidence>
<keyword evidence="11" id="KW-1015">Disulfide bond</keyword>
<dbReference type="OMA" id="FESDIML"/>
<evidence type="ECO:0000313" key="21">
    <source>
        <dbReference type="Proteomes" id="UP000008281"/>
    </source>
</evidence>
<dbReference type="SUPFAM" id="SSF49854">
    <property type="entry name" value="Spermadhesin, CUB domain"/>
    <property type="match status" value="1"/>
</dbReference>
<feature type="domain" description="Peptidase M12A" evidence="19">
    <location>
        <begin position="123"/>
        <end position="321"/>
    </location>
</feature>
<comment type="cofactor">
    <cofactor evidence="15 16">
        <name>Zn(2+)</name>
        <dbReference type="ChEBI" id="CHEBI:29105"/>
    </cofactor>
    <text evidence="15 16">Binds 1 zinc ion per subunit.</text>
</comment>
<dbReference type="GO" id="GO:0005576">
    <property type="term" value="C:extracellular region"/>
    <property type="evidence" value="ECO:0007669"/>
    <property type="project" value="UniProtKB-SubCell"/>
</dbReference>
<evidence type="ECO:0000256" key="7">
    <source>
        <dbReference type="ARBA" id="ARBA00022801"/>
    </source>
</evidence>
<dbReference type="InterPro" id="IPR017050">
    <property type="entry name" value="Metallopeptidase_nem"/>
</dbReference>
<feature type="domain" description="CUB" evidence="18">
    <location>
        <begin position="381"/>
        <end position="500"/>
    </location>
</feature>
<evidence type="ECO:0000313" key="20">
    <source>
        <dbReference type="EMBL" id="EFO83405.1"/>
    </source>
</evidence>
<sequence>MHFLPFIFCIPLVFGAPTKENALNKILIEENPDTAGNREKIRGIINKAFANRIPRVQGRQGVAPPVKLAALNYGPKNNQTHRFEELNSEINDYTFESDIMLNEKQANNLANSIENGHYRAKRQAIVDTTLFWNVDVPIAYQFDSKLSATNIANVRKAIQFWNDNSCLSFIEDSKANNRLFMSSAGGCWSYVGKQVDMPYQVVSVGPNCDTLGTATHELMHALGFWHQQSRSDRDDYVYVDFSNIIPSQAYNFQKMPLDQAQLLNLKYDYGSVMQYYPYAFALDSSKYTILAKESGFQNSMGQREAPAFSDLVAINKLYNCDSELRKAFVDLWVHISEKCTKQMTCSNCGFTDSRNCNQCKCPRYFSGPTCDALPSGSAANCNGEVLQASSTWQTFDAKAGDPNSYTSSTTNSTNCFWHIKAPAGQKVEFKMTKSPMAAICMQECPWQALEINMGKFDLYGMITCCDTILNQVFTSEQNMVALRGVIKYNQLTFSIQYRAVPSQGIATTNVCVSR</sequence>
<keyword evidence="9 15" id="KW-0482">Metalloprotease</keyword>
<evidence type="ECO:0000256" key="1">
    <source>
        <dbReference type="ARBA" id="ARBA00004613"/>
    </source>
</evidence>
<keyword evidence="2 13" id="KW-0964">Secreted</keyword>
<dbReference type="STRING" id="31234.E3LWQ2"/>
<dbReference type="MEROPS" id="M12.A26"/>
<keyword evidence="10" id="KW-0865">Zymogen</keyword>
<dbReference type="SUPFAM" id="SSF55486">
    <property type="entry name" value="Metalloproteases ('zincins'), catalytic domain"/>
    <property type="match status" value="1"/>
</dbReference>
<dbReference type="Gene3D" id="3.40.390.10">
    <property type="entry name" value="Collagenase (Catalytic Domain)"/>
    <property type="match status" value="1"/>
</dbReference>
<dbReference type="GO" id="GO:0008270">
    <property type="term" value="F:zinc ion binding"/>
    <property type="evidence" value="ECO:0007669"/>
    <property type="project" value="UniProtKB-UniRule"/>
</dbReference>
<dbReference type="PIRSF" id="PIRSF036365">
    <property type="entry name" value="Astacin_nematoda"/>
    <property type="match status" value="1"/>
</dbReference>
<feature type="binding site" evidence="15">
    <location>
        <position position="216"/>
    </location>
    <ligand>
        <name>Zn(2+)</name>
        <dbReference type="ChEBI" id="CHEBI:29105"/>
        <note>catalytic</note>
    </ligand>
</feature>
<dbReference type="GO" id="GO:0018996">
    <property type="term" value="P:molting cycle, collagen and cuticulin-based cuticle"/>
    <property type="evidence" value="ECO:0007669"/>
    <property type="project" value="InterPro"/>
</dbReference>
<evidence type="ECO:0000259" key="19">
    <source>
        <dbReference type="PROSITE" id="PS51864"/>
    </source>
</evidence>
<feature type="signal peptide" evidence="17">
    <location>
        <begin position="1"/>
        <end position="15"/>
    </location>
</feature>
<reference evidence="20" key="1">
    <citation type="submission" date="2007-07" db="EMBL/GenBank/DDBJ databases">
        <title>PCAP assembly of the Caenorhabditis remanei genome.</title>
        <authorList>
            <consortium name="The Caenorhabditis remanei Sequencing Consortium"/>
            <person name="Wilson R.K."/>
        </authorList>
    </citation>
    <scope>NUCLEOTIDE SEQUENCE [LARGE SCALE GENOMIC DNA]</scope>
    <source>
        <strain evidence="20">PB4641</strain>
    </source>
</reference>
<dbReference type="SMART" id="SM00042">
    <property type="entry name" value="CUB"/>
    <property type="match status" value="1"/>
</dbReference>
<evidence type="ECO:0000259" key="18">
    <source>
        <dbReference type="PROSITE" id="PS01180"/>
    </source>
</evidence>
<dbReference type="Proteomes" id="UP000008281">
    <property type="component" value="Unassembled WGS sequence"/>
</dbReference>
<dbReference type="AlphaFoldDB" id="E3LWQ2"/>
<keyword evidence="12" id="KW-0325">Glycoprotein</keyword>
<keyword evidence="6 17" id="KW-0732">Signal</keyword>
<dbReference type="InterPro" id="IPR034035">
    <property type="entry name" value="Astacin-like_dom"/>
</dbReference>
<evidence type="ECO:0000256" key="15">
    <source>
        <dbReference type="PROSITE-ProRule" id="PRU01211"/>
    </source>
</evidence>
<dbReference type="PROSITE" id="PS01180">
    <property type="entry name" value="CUB"/>
    <property type="match status" value="1"/>
</dbReference>
<accession>E3LWQ2</accession>
<dbReference type="FunFam" id="3.40.390.10:FF:000028">
    <property type="entry name" value="Zinc metalloproteinase"/>
    <property type="match status" value="1"/>
</dbReference>
<gene>
    <name evidence="20" type="primary">Cre-nas-28</name>
    <name evidence="20" type="ORF">CRE_03130</name>
</gene>
<dbReference type="EMBL" id="DS268417">
    <property type="protein sequence ID" value="EFO83405.1"/>
    <property type="molecule type" value="Genomic_DNA"/>
</dbReference>
<dbReference type="PROSITE" id="PS51864">
    <property type="entry name" value="ASTACIN"/>
    <property type="match status" value="1"/>
</dbReference>
<evidence type="ECO:0000256" key="3">
    <source>
        <dbReference type="ARBA" id="ARBA00022536"/>
    </source>
</evidence>
<feature type="active site" evidence="15">
    <location>
        <position position="217"/>
    </location>
</feature>